<dbReference type="Proteomes" id="UP000253919">
    <property type="component" value="Unassembled WGS sequence"/>
</dbReference>
<gene>
    <name evidence="1" type="ORF">AHMF7616_01101</name>
</gene>
<sequence>MKYTIKITSAQTISEIPNYWTNPDYMQLLEKFNYPDADKAEKETLEELLLMAITDYEPNEAAAIVLEYKLADKLNDGQIQQISNDMLLDKISEEYPDISLHATLFPVNQLLFKAFNGKFPNTKATLIQFSIEPENAENILEFTKEDVLHLFQNGLSERTLIKRLFGEQIAGSNNFPEAASILWELQPVGNNHYTFITSDYWLSKDDLVADEFSAELVKEPKAEEIQ</sequence>
<name>A0A369QGW2_9BACT</name>
<dbReference type="RefSeq" id="WP_115371946.1">
    <property type="nucleotide sequence ID" value="NZ_QASA01000001.1"/>
</dbReference>
<evidence type="ECO:0000313" key="1">
    <source>
        <dbReference type="EMBL" id="RDC62507.1"/>
    </source>
</evidence>
<dbReference type="EMBL" id="QASA01000001">
    <property type="protein sequence ID" value="RDC62507.1"/>
    <property type="molecule type" value="Genomic_DNA"/>
</dbReference>
<proteinExistence type="predicted"/>
<comment type="caution">
    <text evidence="1">The sequence shown here is derived from an EMBL/GenBank/DDBJ whole genome shotgun (WGS) entry which is preliminary data.</text>
</comment>
<organism evidence="1 2">
    <name type="scientific">Adhaeribacter pallidiroseus</name>
    <dbReference type="NCBI Taxonomy" id="2072847"/>
    <lineage>
        <taxon>Bacteria</taxon>
        <taxon>Pseudomonadati</taxon>
        <taxon>Bacteroidota</taxon>
        <taxon>Cytophagia</taxon>
        <taxon>Cytophagales</taxon>
        <taxon>Hymenobacteraceae</taxon>
        <taxon>Adhaeribacter</taxon>
    </lineage>
</organism>
<dbReference type="AlphaFoldDB" id="A0A369QGW2"/>
<reference evidence="1 2" key="1">
    <citation type="submission" date="2018-04" db="EMBL/GenBank/DDBJ databases">
        <title>Adhaeribacter sp. HMF7616 genome sequencing and assembly.</title>
        <authorList>
            <person name="Kang H."/>
            <person name="Kang J."/>
            <person name="Cha I."/>
            <person name="Kim H."/>
            <person name="Joh K."/>
        </authorList>
    </citation>
    <scope>NUCLEOTIDE SEQUENCE [LARGE SCALE GENOMIC DNA]</scope>
    <source>
        <strain evidence="1 2">HMF7616</strain>
    </source>
</reference>
<keyword evidence="2" id="KW-1185">Reference proteome</keyword>
<protein>
    <submittedName>
        <fullName evidence="1">Uncharacterized protein</fullName>
    </submittedName>
</protein>
<accession>A0A369QGW2</accession>
<evidence type="ECO:0000313" key="2">
    <source>
        <dbReference type="Proteomes" id="UP000253919"/>
    </source>
</evidence>
<dbReference type="OrthoDB" id="1118033at2"/>